<dbReference type="EMBL" id="CACVBM020000999">
    <property type="protein sequence ID" value="CAA7025268.1"/>
    <property type="molecule type" value="Genomic_DNA"/>
</dbReference>
<accession>A0A6D2IAI3</accession>
<evidence type="ECO:0000256" key="1">
    <source>
        <dbReference type="SAM" id="MobiDB-lite"/>
    </source>
</evidence>
<gene>
    <name evidence="4" type="ORF">MERR_LOCUS12503</name>
</gene>
<dbReference type="SUPFAM" id="SSF117281">
    <property type="entry name" value="Kelch motif"/>
    <property type="match status" value="1"/>
</dbReference>
<dbReference type="PANTHER" id="PTHR24414">
    <property type="entry name" value="F-BOX/KELCH-REPEAT PROTEIN SKIP4"/>
    <property type="match status" value="1"/>
</dbReference>
<evidence type="ECO:0000259" key="2">
    <source>
        <dbReference type="Pfam" id="PF00646"/>
    </source>
</evidence>
<evidence type="ECO:0000313" key="5">
    <source>
        <dbReference type="Proteomes" id="UP000467841"/>
    </source>
</evidence>
<evidence type="ECO:0000313" key="4">
    <source>
        <dbReference type="EMBL" id="CAA7025268.1"/>
    </source>
</evidence>
<reference evidence="4" key="1">
    <citation type="submission" date="2020-01" db="EMBL/GenBank/DDBJ databases">
        <authorList>
            <person name="Mishra B."/>
        </authorList>
    </citation>
    <scope>NUCLEOTIDE SEQUENCE [LARGE SCALE GENOMIC DNA]</scope>
</reference>
<dbReference type="Proteomes" id="UP000467841">
    <property type="component" value="Unassembled WGS sequence"/>
</dbReference>
<evidence type="ECO:0008006" key="6">
    <source>
        <dbReference type="Google" id="ProtNLM"/>
    </source>
</evidence>
<dbReference type="Gene3D" id="2.120.10.80">
    <property type="entry name" value="Kelch-type beta propeller"/>
    <property type="match status" value="1"/>
</dbReference>
<organism evidence="4 5">
    <name type="scientific">Microthlaspi erraticum</name>
    <dbReference type="NCBI Taxonomy" id="1685480"/>
    <lineage>
        <taxon>Eukaryota</taxon>
        <taxon>Viridiplantae</taxon>
        <taxon>Streptophyta</taxon>
        <taxon>Embryophyta</taxon>
        <taxon>Tracheophyta</taxon>
        <taxon>Spermatophyta</taxon>
        <taxon>Magnoliopsida</taxon>
        <taxon>eudicotyledons</taxon>
        <taxon>Gunneridae</taxon>
        <taxon>Pentapetalae</taxon>
        <taxon>rosids</taxon>
        <taxon>malvids</taxon>
        <taxon>Brassicales</taxon>
        <taxon>Brassicaceae</taxon>
        <taxon>Coluteocarpeae</taxon>
        <taxon>Microthlaspi</taxon>
    </lineage>
</organism>
<dbReference type="OrthoDB" id="45365at2759"/>
<dbReference type="Pfam" id="PF00646">
    <property type="entry name" value="F-box"/>
    <property type="match status" value="1"/>
</dbReference>
<feature type="domain" description="F-box" evidence="2">
    <location>
        <begin position="40"/>
        <end position="77"/>
    </location>
</feature>
<dbReference type="CDD" id="cd22152">
    <property type="entry name" value="F-box_AtAFR-like"/>
    <property type="match status" value="1"/>
</dbReference>
<dbReference type="InterPro" id="IPR057499">
    <property type="entry name" value="Kelch_FKB95"/>
</dbReference>
<sequence>MAVISEIPEDSNGDHSNPNKKPQDAKKKLREPDERYSFPIPDEVTEKCFALVERCHYPELSLVSDTFRRLINSPTLYNTRSRLGQTESVLYVYLGFTGYERLSWYILHRKPSRNVPNTFSLRLGKIGTLPPMPWGAAVVSVGYEMYVFGGCVGQKEVPTKGTKEVIVIDCRLHTHRSLPSMKLNRSRAAAGLIDGKIYVIGGCQTRSGHYIETFDVREQVWVRTKWSQPRNNLFYTYAVMEEQVFILGKKKLFAYEPKEGKLRRILAGELCLRWHMSSCMIDDMLFSFNPQRVFENMAPEPIIVYDPKEKEWRPWTGLQGFPYNIFLHESKMGNLGGNLVILGNDRSHQSQGFGGKKYIWCVEISLERGQGGEISGKVESVAVVLTVPEWQASIELCRTVTV</sequence>
<dbReference type="Pfam" id="PF25210">
    <property type="entry name" value="Kelch_FKB95"/>
    <property type="match status" value="1"/>
</dbReference>
<name>A0A6D2IAI3_9BRAS</name>
<feature type="region of interest" description="Disordered" evidence="1">
    <location>
        <begin position="1"/>
        <end position="32"/>
    </location>
</feature>
<dbReference type="InterPro" id="IPR050354">
    <property type="entry name" value="F-box/kelch-repeat_ARATH"/>
</dbReference>
<dbReference type="InterPro" id="IPR006652">
    <property type="entry name" value="Kelch_1"/>
</dbReference>
<dbReference type="SMART" id="SM00612">
    <property type="entry name" value="Kelch"/>
    <property type="match status" value="2"/>
</dbReference>
<feature type="compositionally biased region" description="Basic and acidic residues" evidence="1">
    <location>
        <begin position="21"/>
        <end position="32"/>
    </location>
</feature>
<dbReference type="PANTHER" id="PTHR24414:SF65">
    <property type="entry name" value="F-BOX DOMAIN-CONTAINING PROTEIN"/>
    <property type="match status" value="1"/>
</dbReference>
<keyword evidence="5" id="KW-1185">Reference proteome</keyword>
<protein>
    <recommendedName>
        <fullName evidence="6">F-box domain-containing protein</fullName>
    </recommendedName>
</protein>
<comment type="caution">
    <text evidence="4">The sequence shown here is derived from an EMBL/GenBank/DDBJ whole genome shotgun (WGS) entry which is preliminary data.</text>
</comment>
<dbReference type="AlphaFoldDB" id="A0A6D2IAI3"/>
<evidence type="ECO:0000259" key="3">
    <source>
        <dbReference type="Pfam" id="PF25210"/>
    </source>
</evidence>
<feature type="domain" description="FKB95-like N-terminal Kelch" evidence="3">
    <location>
        <begin position="104"/>
        <end position="385"/>
    </location>
</feature>
<dbReference type="InterPro" id="IPR015915">
    <property type="entry name" value="Kelch-typ_b-propeller"/>
</dbReference>
<proteinExistence type="predicted"/>
<dbReference type="InterPro" id="IPR001810">
    <property type="entry name" value="F-box_dom"/>
</dbReference>